<protein>
    <submittedName>
        <fullName evidence="9">Beta-1,3-D-xylosidase</fullName>
    </submittedName>
</protein>
<comment type="similarity">
    <text evidence="1 6">Belongs to the glycosyl hydrolase 43 family.</text>
</comment>
<dbReference type="InterPro" id="IPR023296">
    <property type="entry name" value="Glyco_hydro_beta-prop_sf"/>
</dbReference>
<dbReference type="Gene3D" id="2.115.10.20">
    <property type="entry name" value="Glycosyl hydrolase domain, family 43"/>
    <property type="match status" value="1"/>
</dbReference>
<proteinExistence type="inferred from homology"/>
<evidence type="ECO:0000256" key="7">
    <source>
        <dbReference type="SAM" id="MobiDB-lite"/>
    </source>
</evidence>
<dbReference type="GO" id="GO:0005975">
    <property type="term" value="P:carbohydrate metabolic process"/>
    <property type="evidence" value="ECO:0007669"/>
    <property type="project" value="InterPro"/>
</dbReference>
<accession>A0A292GDW2</accession>
<keyword evidence="3 6" id="KW-0326">Glycosidase</keyword>
<dbReference type="PANTHER" id="PTHR42812:SF12">
    <property type="entry name" value="BETA-XYLOSIDASE-RELATED"/>
    <property type="match status" value="1"/>
</dbReference>
<feature type="site" description="Important for catalytic activity, responsible for pKa modulation of the active site Glu and correct orientation of both the proton donor and substrate" evidence="5">
    <location>
        <position position="123"/>
    </location>
</feature>
<evidence type="ECO:0000256" key="5">
    <source>
        <dbReference type="PIRSR" id="PIRSR606710-2"/>
    </source>
</evidence>
<dbReference type="Pfam" id="PF17851">
    <property type="entry name" value="GH43_C2"/>
    <property type="match status" value="1"/>
</dbReference>
<feature type="active site" description="Proton donor" evidence="4">
    <location>
        <position position="174"/>
    </location>
</feature>
<dbReference type="Pfam" id="PF04616">
    <property type="entry name" value="Glyco_hydro_43"/>
    <property type="match status" value="1"/>
</dbReference>
<evidence type="ECO:0000256" key="6">
    <source>
        <dbReference type="RuleBase" id="RU361187"/>
    </source>
</evidence>
<evidence type="ECO:0000259" key="8">
    <source>
        <dbReference type="Pfam" id="PF17851"/>
    </source>
</evidence>
<evidence type="ECO:0000256" key="3">
    <source>
        <dbReference type="ARBA" id="ARBA00023295"/>
    </source>
</evidence>
<sequence length="522" mass="56836">MRMYDNPVISGFHPDPSVCRVGDDYYLVCSSFEYFPGLPLFHSKDLVHWEQIGNVLDRPGQLPLPVPGTKASGGLYAPTIRHHDGRYWVINTNIDGGGNFVVSAERPEGPWSDPMWIDLTGIDPDLAWEEDGTCWCAFSGPEGGINMARIDPVKGEVLEKPFATWSGSGLKFPEAPHLYRIGDWWYLLIAEGGTERGHSVSVARSRSPRGPWEGAPANPLLSHSGTARSIQNTGHADLVEAPDGSWWMVLLGVRPRGFTPDVHVLGRETFLTPVAWDRDGWPVVAPVPVSHAAPGGAWHPLPGPPARDDFDGSCLAPHWISPFARREGSWSLAERPGWLLLNATGSSLDRPGYTFVGRRQQHHDCRVTALIDPGTGRGGLCVRLDEAHHYEVEAGGGEVRVVARIGPLRQTVARRPAPAGPLHLTVTIRTSNLVPASPELTDGGTTGPDTIVFGLGDPDATDSRPLAELDGRYLSTEVACGFTGRVIGMYATEGTVAFDWFEYAPAMVRDHRRGQGKEGMRL</sequence>
<evidence type="ECO:0000313" key="9">
    <source>
        <dbReference type="EMBL" id="BBA57882.1"/>
    </source>
</evidence>
<dbReference type="EMBL" id="LC322286">
    <property type="protein sequence ID" value="BBA57882.1"/>
    <property type="molecule type" value="Genomic_DNA"/>
</dbReference>
<reference evidence="9" key="1">
    <citation type="journal article" date="2018" name="Enzyme Microb. Technol.">
        <title>Identification and characterization of the first ?-1,3-d-xylosidase from a gram-positive bacterium, Streptomyces sp. SWU10.</title>
        <authorList>
            <person name="Phuengmaung P."/>
            <person name="Fujiwara D."/>
            <person name="Sukhumsirichart W."/>
            <person name="Sakamoto T."/>
        </authorList>
    </citation>
    <scope>NUCLEOTIDE SEQUENCE</scope>
    <source>
        <strain evidence="9">SWU10</strain>
    </source>
</reference>
<keyword evidence="2 6" id="KW-0378">Hydrolase</keyword>
<dbReference type="InterPro" id="IPR006710">
    <property type="entry name" value="Glyco_hydro_43"/>
</dbReference>
<dbReference type="SMR" id="A0A292GDW2"/>
<feature type="active site" description="Proton acceptor" evidence="4">
    <location>
        <position position="15"/>
    </location>
</feature>
<dbReference type="SUPFAM" id="SSF75005">
    <property type="entry name" value="Arabinanase/levansucrase/invertase"/>
    <property type="match status" value="1"/>
</dbReference>
<gene>
    <name evidence="9" type="primary">swu43A</name>
</gene>
<name>A0A292GDW2_9ACTN</name>
<organism evidence="9">
    <name type="scientific">Streptomyces sp. SWU10</name>
    <dbReference type="NCBI Taxonomy" id="928843"/>
    <lineage>
        <taxon>Bacteria</taxon>
        <taxon>Bacillati</taxon>
        <taxon>Actinomycetota</taxon>
        <taxon>Actinomycetes</taxon>
        <taxon>Kitasatosporales</taxon>
        <taxon>Streptomycetaceae</taxon>
        <taxon>Streptomyces</taxon>
    </lineage>
</organism>
<dbReference type="PANTHER" id="PTHR42812">
    <property type="entry name" value="BETA-XYLOSIDASE"/>
    <property type="match status" value="1"/>
</dbReference>
<dbReference type="GO" id="GO:0004553">
    <property type="term" value="F:hydrolase activity, hydrolyzing O-glycosyl compounds"/>
    <property type="evidence" value="ECO:0007669"/>
    <property type="project" value="InterPro"/>
</dbReference>
<evidence type="ECO:0000256" key="2">
    <source>
        <dbReference type="ARBA" id="ARBA00022801"/>
    </source>
</evidence>
<dbReference type="SUPFAM" id="SSF49899">
    <property type="entry name" value="Concanavalin A-like lectins/glucanases"/>
    <property type="match status" value="1"/>
</dbReference>
<dbReference type="AlphaFoldDB" id="A0A292GDW2"/>
<evidence type="ECO:0000256" key="1">
    <source>
        <dbReference type="ARBA" id="ARBA00009865"/>
    </source>
</evidence>
<dbReference type="InterPro" id="IPR041542">
    <property type="entry name" value="GH43_C2"/>
</dbReference>
<evidence type="ECO:0000256" key="4">
    <source>
        <dbReference type="PIRSR" id="PIRSR606710-1"/>
    </source>
</evidence>
<feature type="region of interest" description="Disordered" evidence="7">
    <location>
        <begin position="200"/>
        <end position="227"/>
    </location>
</feature>
<dbReference type="Gene3D" id="2.60.120.200">
    <property type="match status" value="1"/>
</dbReference>
<dbReference type="CDD" id="cd18617">
    <property type="entry name" value="GH43_XynB-like"/>
    <property type="match status" value="1"/>
</dbReference>
<feature type="domain" description="Beta-xylosidase C-terminal Concanavalin A-like" evidence="8">
    <location>
        <begin position="307"/>
        <end position="503"/>
    </location>
</feature>
<dbReference type="InterPro" id="IPR013320">
    <property type="entry name" value="ConA-like_dom_sf"/>
</dbReference>
<dbReference type="InterPro" id="IPR051795">
    <property type="entry name" value="Glycosyl_Hydrlase_43"/>
</dbReference>